<organism evidence="3 4">
    <name type="scientific">Fasciolopsis buskii</name>
    <dbReference type="NCBI Taxonomy" id="27845"/>
    <lineage>
        <taxon>Eukaryota</taxon>
        <taxon>Metazoa</taxon>
        <taxon>Spiralia</taxon>
        <taxon>Lophotrochozoa</taxon>
        <taxon>Platyhelminthes</taxon>
        <taxon>Trematoda</taxon>
        <taxon>Digenea</taxon>
        <taxon>Plagiorchiida</taxon>
        <taxon>Echinostomata</taxon>
        <taxon>Echinostomatoidea</taxon>
        <taxon>Fasciolidae</taxon>
        <taxon>Fasciolopsis</taxon>
    </lineage>
</organism>
<evidence type="ECO:0000256" key="1">
    <source>
        <dbReference type="SAM" id="MobiDB-lite"/>
    </source>
</evidence>
<proteinExistence type="predicted"/>
<dbReference type="Pfam" id="PF25467">
    <property type="entry name" value="NOL9_C"/>
    <property type="match status" value="1"/>
</dbReference>
<protein>
    <submittedName>
        <fullName evidence="3">Polynucleotide 5'-hydroxyl-kinase GRC3</fullName>
    </submittedName>
</protein>
<evidence type="ECO:0000313" key="4">
    <source>
        <dbReference type="Proteomes" id="UP000728185"/>
    </source>
</evidence>
<sequence length="136" mass="14889">MSASLPHSNQILRCENSRLSAIVPSDPVCECLGLAVCRAVDSTAGILYLTTGISHDLFPKVTAVVRGKIDLPACFFLEQPIPYVPEDFPVQTELPYLGPFETQGIGRVALPSRRSYPRTSQHQFHRTGSSEGFNLS</sequence>
<evidence type="ECO:0000313" key="3">
    <source>
        <dbReference type="EMBL" id="KAA0196872.1"/>
    </source>
</evidence>
<gene>
    <name evidence="3" type="ORF">FBUS_02260</name>
</gene>
<dbReference type="OrthoDB" id="2405412at2759"/>
<evidence type="ECO:0000259" key="2">
    <source>
        <dbReference type="Pfam" id="PF25467"/>
    </source>
</evidence>
<name>A0A8E0VMD4_9TREM</name>
<keyword evidence="4" id="KW-1185">Reference proteome</keyword>
<dbReference type="EMBL" id="LUCM01002762">
    <property type="protein sequence ID" value="KAA0196872.1"/>
    <property type="molecule type" value="Genomic_DNA"/>
</dbReference>
<comment type="caution">
    <text evidence="3">The sequence shown here is derived from an EMBL/GenBank/DDBJ whole genome shotgun (WGS) entry which is preliminary data.</text>
</comment>
<dbReference type="AlphaFoldDB" id="A0A8E0VMD4"/>
<feature type="region of interest" description="Disordered" evidence="1">
    <location>
        <begin position="117"/>
        <end position="136"/>
    </location>
</feature>
<dbReference type="InterPro" id="IPR057570">
    <property type="entry name" value="NOL9_C"/>
</dbReference>
<feature type="domain" description="NOL9 C-terminal" evidence="2">
    <location>
        <begin position="27"/>
        <end position="72"/>
    </location>
</feature>
<reference evidence="3" key="1">
    <citation type="submission" date="2019-05" db="EMBL/GenBank/DDBJ databases">
        <title>Annotation for the trematode Fasciolopsis buski.</title>
        <authorList>
            <person name="Choi Y.-J."/>
        </authorList>
    </citation>
    <scope>NUCLEOTIDE SEQUENCE</scope>
    <source>
        <strain evidence="3">HT</strain>
        <tissue evidence="3">Whole worm</tissue>
    </source>
</reference>
<dbReference type="Proteomes" id="UP000728185">
    <property type="component" value="Unassembled WGS sequence"/>
</dbReference>
<accession>A0A8E0VMD4</accession>